<dbReference type="Gene3D" id="2.60.40.1180">
    <property type="entry name" value="Golgi alpha-mannosidase II"/>
    <property type="match status" value="1"/>
</dbReference>
<dbReference type="PANTHER" id="PTHR10357">
    <property type="entry name" value="ALPHA-AMYLASE FAMILY MEMBER"/>
    <property type="match status" value="1"/>
</dbReference>
<dbReference type="RefSeq" id="WP_196281377.1">
    <property type="nucleotide sequence ID" value="NZ_JADQDQ010000002.1"/>
</dbReference>
<dbReference type="Proteomes" id="UP000597617">
    <property type="component" value="Unassembled WGS sequence"/>
</dbReference>
<comment type="caution">
    <text evidence="6">The sequence shown here is derived from an EMBL/GenBank/DDBJ whole genome shotgun (WGS) entry which is preliminary data.</text>
</comment>
<dbReference type="EMBL" id="JADQDQ010000002">
    <property type="protein sequence ID" value="MBF9237012.1"/>
    <property type="molecule type" value="Genomic_DNA"/>
</dbReference>
<dbReference type="InterPro" id="IPR013783">
    <property type="entry name" value="Ig-like_fold"/>
</dbReference>
<evidence type="ECO:0000256" key="1">
    <source>
        <dbReference type="ARBA" id="ARBA00008061"/>
    </source>
</evidence>
<sequence length="855" mass="91122">MKHFFLLVFLTLALAGQAVPLTFRVNMTGQTVAATGVHVAGNFQAAAGFAGDWDPATTALTDADGDRIFEVTVNVPAGGVYLYKFVNGNTWAGAELPAAACGVNDGGGNVNRQVTLGAAALRLPSVGFGGCNTQVRLAVNMQGQTVSRAGVHVVGNFQALAGYGANNDPTTVALRDDNGDGTYEVQLALPAPGRFFYRFVNGNTLAEAESVPAACGTDDGTGTRLRVLDATADVNTPAATCFGTCQNCGTSPTSYSTYWWNDAVFYEVFVRSFYDSNGDGKGDFAGLTSKLDYLNDGNAATTTDLGVTGLWLMPMMESPSYHGYDVTNYKATEPDYGTMAEFEAFLAAAHARGIRVIIDLVLNHSSSEHPWFTQSASSPASSYRDWYRWGPSVPGTGPGGGTVWHPRNGSYYYGVFWGGMPDLNWRNPQLKAAMWDASRFWLAKGVDGYRIDAVKYLVENGSTLEDTPETLGILEEFNDTVKRVNPNAFTVGEAWSTTPRVLPYVVNDRLDVCFEFDLASAIINGINSGNPASLRNQLNVVDATYPKLQYATFLTNHDQNRVMGALGGNQALMKQAAALYLTMPGVPFLYYGEEVGMLGTGVDEEKRKPMQWTAGTNAGFTTGSPWRGVNSNYAQFNVATQQADPASLLNHYKKLIGLRTAHEALRKGYLLPLAASSGDLLSYARVYEQEAVVVVSNFGNVAAGTAAVSLAVSSLPAGTYQATDLYSGQTAGSVTVNAQGGFSNWTAALPALGARETWMLRLALAQPTATAGAKAAFAVQLYPNPTSSLVTIALPASAAAHSRLTVYDLQGRTLGTYPVAGRSHALNTDGWAAGTYFVKVESGRAVSVQRLVVVR</sequence>
<evidence type="ECO:0000313" key="6">
    <source>
        <dbReference type="EMBL" id="MBF9237012.1"/>
    </source>
</evidence>
<dbReference type="Gene3D" id="3.90.400.10">
    <property type="entry name" value="Oligo-1,6-glucosidase, Domain 2"/>
    <property type="match status" value="1"/>
</dbReference>
<dbReference type="Pfam" id="PF00128">
    <property type="entry name" value="Alpha-amylase"/>
    <property type="match status" value="1"/>
</dbReference>
<dbReference type="Pfam" id="PF18962">
    <property type="entry name" value="Por_Secre_tail"/>
    <property type="match status" value="1"/>
</dbReference>
<comment type="similarity">
    <text evidence="1 2">Belongs to the glycosyl hydrolase 13 family.</text>
</comment>
<keyword evidence="3" id="KW-0378">Hydrolase</keyword>
<dbReference type="InterPro" id="IPR045857">
    <property type="entry name" value="O16G_dom_2"/>
</dbReference>
<dbReference type="InterPro" id="IPR013780">
    <property type="entry name" value="Glyco_hydro_b"/>
</dbReference>
<keyword evidence="3" id="KW-0119">Carbohydrate metabolism</keyword>
<evidence type="ECO:0000256" key="2">
    <source>
        <dbReference type="RuleBase" id="RU003615"/>
    </source>
</evidence>
<dbReference type="NCBIfam" id="TIGR04183">
    <property type="entry name" value="Por_Secre_tail"/>
    <property type="match status" value="1"/>
</dbReference>
<dbReference type="Gene3D" id="3.20.20.80">
    <property type="entry name" value="Glycosidases"/>
    <property type="match status" value="1"/>
</dbReference>
<evidence type="ECO:0000313" key="7">
    <source>
        <dbReference type="Proteomes" id="UP000597617"/>
    </source>
</evidence>
<dbReference type="InterPro" id="IPR006046">
    <property type="entry name" value="Alpha_amylase"/>
</dbReference>
<dbReference type="SUPFAM" id="SSF51445">
    <property type="entry name" value="(Trans)glycosidases"/>
    <property type="match status" value="1"/>
</dbReference>
<protein>
    <recommendedName>
        <fullName evidence="3">Alpha-amylase</fullName>
        <ecNumber evidence="3">3.2.1.1</ecNumber>
    </recommendedName>
</protein>
<keyword evidence="4" id="KW-0732">Signal</keyword>
<dbReference type="EC" id="3.2.1.1" evidence="3"/>
<dbReference type="PRINTS" id="PR00110">
    <property type="entry name" value="ALPHAAMYLASE"/>
</dbReference>
<proteinExistence type="inferred from homology"/>
<reference evidence="6 7" key="1">
    <citation type="submission" date="2020-11" db="EMBL/GenBank/DDBJ databases">
        <authorList>
            <person name="Kim M.K."/>
        </authorList>
    </citation>
    <scope>NUCLEOTIDE SEQUENCE [LARGE SCALE GENOMIC DNA]</scope>
    <source>
        <strain evidence="6 7">BT683</strain>
    </source>
</reference>
<keyword evidence="3" id="KW-0326">Glycosidase</keyword>
<name>A0ABS0IFR6_9BACT</name>
<feature type="domain" description="Glycosyl hydrolase family 13 catalytic" evidence="5">
    <location>
        <begin position="267"/>
        <end position="659"/>
    </location>
</feature>
<feature type="signal peptide" evidence="4">
    <location>
        <begin position="1"/>
        <end position="18"/>
    </location>
</feature>
<dbReference type="CDD" id="cd11316">
    <property type="entry name" value="AmyAc_bac2_AmyA"/>
    <property type="match status" value="1"/>
</dbReference>
<gene>
    <name evidence="6" type="ORF">I2I05_06350</name>
</gene>
<organism evidence="6 7">
    <name type="scientific">Hymenobacter jeongseonensis</name>
    <dbReference type="NCBI Taxonomy" id="2791027"/>
    <lineage>
        <taxon>Bacteria</taxon>
        <taxon>Pseudomonadati</taxon>
        <taxon>Bacteroidota</taxon>
        <taxon>Cytophagia</taxon>
        <taxon>Cytophagales</taxon>
        <taxon>Hymenobacteraceae</taxon>
        <taxon>Hymenobacter</taxon>
    </lineage>
</organism>
<evidence type="ECO:0000259" key="5">
    <source>
        <dbReference type="SMART" id="SM00642"/>
    </source>
</evidence>
<keyword evidence="7" id="KW-1185">Reference proteome</keyword>
<dbReference type="Pfam" id="PF22058">
    <property type="entry name" value="X25_BaPul_like"/>
    <property type="match status" value="1"/>
</dbReference>
<dbReference type="Gene3D" id="2.60.40.10">
    <property type="entry name" value="Immunoglobulins"/>
    <property type="match status" value="2"/>
</dbReference>
<comment type="catalytic activity">
    <reaction evidence="3">
        <text>Endohydrolysis of (1-&gt;4)-alpha-D-glucosidic linkages in polysaccharides containing three or more (1-&gt;4)-alpha-linked D-glucose units.</text>
        <dbReference type="EC" id="3.2.1.1"/>
    </reaction>
</comment>
<dbReference type="InterPro" id="IPR017853">
    <property type="entry name" value="GH"/>
</dbReference>
<dbReference type="PANTHER" id="PTHR10357:SF179">
    <property type="entry name" value="NEUTRAL AND BASIC AMINO ACID TRANSPORT PROTEIN RBAT"/>
    <property type="match status" value="1"/>
</dbReference>
<dbReference type="SUPFAM" id="SSF51011">
    <property type="entry name" value="Glycosyl hydrolase domain"/>
    <property type="match status" value="1"/>
</dbReference>
<evidence type="ECO:0000256" key="4">
    <source>
        <dbReference type="SAM" id="SignalP"/>
    </source>
</evidence>
<dbReference type="InterPro" id="IPR026444">
    <property type="entry name" value="Secre_tail"/>
</dbReference>
<feature type="chain" id="PRO_5045047964" description="Alpha-amylase" evidence="4">
    <location>
        <begin position="19"/>
        <end position="855"/>
    </location>
</feature>
<evidence type="ECO:0000256" key="3">
    <source>
        <dbReference type="RuleBase" id="RU361134"/>
    </source>
</evidence>
<accession>A0ABS0IFR6</accession>
<dbReference type="InterPro" id="IPR006047">
    <property type="entry name" value="GH13_cat_dom"/>
</dbReference>
<dbReference type="InterPro" id="IPR054409">
    <property type="entry name" value="X25_BaPul-like"/>
</dbReference>
<dbReference type="SMART" id="SM00642">
    <property type="entry name" value="Aamy"/>
    <property type="match status" value="1"/>
</dbReference>